<dbReference type="AlphaFoldDB" id="A0A8J4SW98"/>
<keyword evidence="2" id="KW-1185">Reference proteome</keyword>
<evidence type="ECO:0000313" key="2">
    <source>
        <dbReference type="Proteomes" id="UP000748531"/>
    </source>
</evidence>
<sequence length="79" mass="8687">MITGVDRLSPYSCTQEVEANSQRSNIWGPTKSDLDEKALVASLPHLIGKEVCALVKRLVSGVTNQLFLLYDKENIPATL</sequence>
<accession>A0A8J4SW98</accession>
<comment type="caution">
    <text evidence="1">The sequence shown here is derived from an EMBL/GenBank/DDBJ whole genome shotgun (WGS) entry which is preliminary data.</text>
</comment>
<reference evidence="1" key="1">
    <citation type="submission" date="2019-05" db="EMBL/GenBank/DDBJ databases">
        <title>Annotation for the trematode Paragonimus heterotremus.</title>
        <authorList>
            <person name="Choi Y.-J."/>
        </authorList>
    </citation>
    <scope>NUCLEOTIDE SEQUENCE</scope>
    <source>
        <strain evidence="1">LC</strain>
    </source>
</reference>
<protein>
    <submittedName>
        <fullName evidence="1">Uncharacterized protein</fullName>
    </submittedName>
</protein>
<evidence type="ECO:0000313" key="1">
    <source>
        <dbReference type="EMBL" id="KAF5398150.1"/>
    </source>
</evidence>
<proteinExistence type="predicted"/>
<dbReference type="Proteomes" id="UP000748531">
    <property type="component" value="Unassembled WGS sequence"/>
</dbReference>
<organism evidence="1 2">
    <name type="scientific">Paragonimus heterotremus</name>
    <dbReference type="NCBI Taxonomy" id="100268"/>
    <lineage>
        <taxon>Eukaryota</taxon>
        <taxon>Metazoa</taxon>
        <taxon>Spiralia</taxon>
        <taxon>Lophotrochozoa</taxon>
        <taxon>Platyhelminthes</taxon>
        <taxon>Trematoda</taxon>
        <taxon>Digenea</taxon>
        <taxon>Plagiorchiida</taxon>
        <taxon>Troglotremata</taxon>
        <taxon>Troglotrematidae</taxon>
        <taxon>Paragonimus</taxon>
    </lineage>
</organism>
<gene>
    <name evidence="1" type="ORF">PHET_08828</name>
</gene>
<dbReference type="EMBL" id="LUCH01005345">
    <property type="protein sequence ID" value="KAF5398150.1"/>
    <property type="molecule type" value="Genomic_DNA"/>
</dbReference>
<name>A0A8J4SW98_9TREM</name>